<protein>
    <submittedName>
        <fullName evidence="1">Uncharacterized protein</fullName>
    </submittedName>
</protein>
<evidence type="ECO:0000313" key="1">
    <source>
        <dbReference type="EMBL" id="OXB05003.1"/>
    </source>
</evidence>
<dbReference type="Proteomes" id="UP000184216">
    <property type="component" value="Unassembled WGS sequence"/>
</dbReference>
<proteinExistence type="predicted"/>
<reference evidence="2 3" key="2">
    <citation type="submission" date="2016-11" db="EMBL/GenBank/DDBJ databases">
        <authorList>
            <person name="Varghese N."/>
            <person name="Submissions S."/>
        </authorList>
    </citation>
    <scope>NUCLEOTIDE SEQUENCE [LARGE SCALE GENOMIC DNA]</scope>
    <source>
        <strain evidence="2 3">DSM 6368</strain>
    </source>
</reference>
<organism evidence="1 4">
    <name type="scientific">Flavobacterium pectinovorum</name>
    <dbReference type="NCBI Taxonomy" id="29533"/>
    <lineage>
        <taxon>Bacteria</taxon>
        <taxon>Pseudomonadati</taxon>
        <taxon>Bacteroidota</taxon>
        <taxon>Flavobacteriia</taxon>
        <taxon>Flavobacteriales</taxon>
        <taxon>Flavobacteriaceae</taxon>
        <taxon>Flavobacterium</taxon>
    </lineage>
</organism>
<evidence type="ECO:0000313" key="3">
    <source>
        <dbReference type="Proteomes" id="UP000184216"/>
    </source>
</evidence>
<comment type="caution">
    <text evidence="1">The sequence shown here is derived from an EMBL/GenBank/DDBJ whole genome shotgun (WGS) entry which is preliminary data.</text>
</comment>
<name>A0AB36P4I0_9FLAO</name>
<dbReference type="EMBL" id="MUHB01000008">
    <property type="protein sequence ID" value="OXB05003.1"/>
    <property type="molecule type" value="Genomic_DNA"/>
</dbReference>
<dbReference type="EMBL" id="FRBX01000001">
    <property type="protein sequence ID" value="SHL31688.1"/>
    <property type="molecule type" value="Genomic_DNA"/>
</dbReference>
<sequence>MLLVVLFSRKKQKIMETEHKKQVTEFLESMKRLNKFKKLKPENNSDNSFSVKLKVSGYNELNLMVSSLLKASIILLNDDARSQACFSFNEADNNVMTLLEIALQLLPEDEMEVLDDLYKLHLQV</sequence>
<keyword evidence="3" id="KW-1185">Reference proteome</keyword>
<reference evidence="1 4" key="1">
    <citation type="submission" date="2016-11" db="EMBL/GenBank/DDBJ databases">
        <title>Whole genomes of Flavobacteriaceae.</title>
        <authorList>
            <person name="Stine C."/>
            <person name="Li C."/>
            <person name="Tadesse D."/>
        </authorList>
    </citation>
    <scope>NUCLEOTIDE SEQUENCE [LARGE SCALE GENOMIC DNA]</scope>
    <source>
        <strain evidence="1 4">ATCC 19366</strain>
    </source>
</reference>
<evidence type="ECO:0000313" key="4">
    <source>
        <dbReference type="Proteomes" id="UP000198431"/>
    </source>
</evidence>
<gene>
    <name evidence="1" type="ORF">B0A72_11030</name>
    <name evidence="2" type="ORF">SAMN05444387_0304</name>
</gene>
<dbReference type="AlphaFoldDB" id="A0AB36P4I0"/>
<evidence type="ECO:0000313" key="2">
    <source>
        <dbReference type="EMBL" id="SHL31688.1"/>
    </source>
</evidence>
<dbReference type="Proteomes" id="UP000198431">
    <property type="component" value="Unassembled WGS sequence"/>
</dbReference>
<accession>A0AB36P4I0</accession>